<evidence type="ECO:0000259" key="1">
    <source>
        <dbReference type="Pfam" id="PF12728"/>
    </source>
</evidence>
<organism evidence="2 3">
    <name type="scientific">Aerococcus urinaeequi</name>
    <dbReference type="NCBI Taxonomy" id="51665"/>
    <lineage>
        <taxon>Bacteria</taxon>
        <taxon>Bacillati</taxon>
        <taxon>Bacillota</taxon>
        <taxon>Bacilli</taxon>
        <taxon>Lactobacillales</taxon>
        <taxon>Aerococcaceae</taxon>
        <taxon>Aerococcus</taxon>
    </lineage>
</organism>
<dbReference type="Pfam" id="PF12728">
    <property type="entry name" value="HTH_17"/>
    <property type="match status" value="1"/>
</dbReference>
<accession>A0AAE9XQV7</accession>
<dbReference type="Proteomes" id="UP001179483">
    <property type="component" value="Chromosome"/>
</dbReference>
<dbReference type="EMBL" id="CP116590">
    <property type="protein sequence ID" value="WCG38540.1"/>
    <property type="molecule type" value="Genomic_DNA"/>
</dbReference>
<evidence type="ECO:0000313" key="2">
    <source>
        <dbReference type="EMBL" id="WCG38540.1"/>
    </source>
</evidence>
<reference evidence="2" key="1">
    <citation type="submission" date="2023-01" db="EMBL/GenBank/DDBJ databases">
        <title>Oxazolidinone resistance genes in florfenicol resistant enterococci from beef cattle and veal calves at slaughter.</title>
        <authorList>
            <person name="Biggel M."/>
        </authorList>
    </citation>
    <scope>NUCLEOTIDE SEQUENCE</scope>
    <source>
        <strain evidence="2">K79-1</strain>
    </source>
</reference>
<gene>
    <name evidence="2" type="ORF">PML80_04225</name>
</gene>
<proteinExistence type="predicted"/>
<dbReference type="AlphaFoldDB" id="A0AAE9XQV7"/>
<protein>
    <submittedName>
        <fullName evidence="2">Helix-turn-helix domain-containing protein</fullName>
    </submittedName>
</protein>
<name>A0AAE9XQV7_9LACT</name>
<dbReference type="RefSeq" id="WP_271736569.1">
    <property type="nucleotide sequence ID" value="NZ_CP116590.1"/>
</dbReference>
<dbReference type="InterPro" id="IPR041657">
    <property type="entry name" value="HTH_17"/>
</dbReference>
<sequence length="92" mass="10571">MSLQLELPPAFFDSLKNELKDVYAEAMAEAKRDIGFMKEFLTIKEACEYATVSNNTFTNNFIAEGLPTFKIGQKIYVRKSDINDFISRHKIN</sequence>
<feature type="domain" description="Helix-turn-helix" evidence="1">
    <location>
        <begin position="40"/>
        <end position="89"/>
    </location>
</feature>
<evidence type="ECO:0000313" key="3">
    <source>
        <dbReference type="Proteomes" id="UP001179483"/>
    </source>
</evidence>